<reference evidence="2" key="2">
    <citation type="submission" date="2025-09" db="UniProtKB">
        <authorList>
            <consortium name="Ensembl"/>
        </authorList>
    </citation>
    <scope>IDENTIFICATION</scope>
</reference>
<proteinExistence type="predicted"/>
<dbReference type="GO" id="GO:0032543">
    <property type="term" value="P:mitochondrial translation"/>
    <property type="evidence" value="ECO:0007669"/>
    <property type="project" value="InterPro"/>
</dbReference>
<dbReference type="InterPro" id="IPR039848">
    <property type="entry name" value="Ribosomal_mS35_mt"/>
</dbReference>
<dbReference type="GO" id="GO:0005763">
    <property type="term" value="C:mitochondrial small ribosomal subunit"/>
    <property type="evidence" value="ECO:0007669"/>
    <property type="project" value="TreeGrafter"/>
</dbReference>
<accession>A0A8C4Q653</accession>
<reference evidence="2" key="1">
    <citation type="submission" date="2025-08" db="UniProtKB">
        <authorList>
            <consortium name="Ensembl"/>
        </authorList>
    </citation>
    <scope>IDENTIFICATION</scope>
</reference>
<sequence>MICVVSEKKLQVFVDGGMDNALSHKLPGTTFQIPNFLHLTPPAIKKHCAALKQFCTKWPEELDTDEKCEVHFPIEVQISDYISAGPSIRNPKSRVVTLNIRLSSLNLDDHARKKLIWLVGHRYCKQTDILTIKTDRCPLRKQNYDYTFYLLTVLYHESWKVEPWEASKSREDMEIYKWDGSPSEATLNEIMVNIRQAEHKPAPTVDELRTSEEIKSYMRIEQHFVLFHGERSSKSGKIQLWR</sequence>
<name>A0A8C4Q653_EPTBU</name>
<keyword evidence="3" id="KW-1185">Reference proteome</keyword>
<evidence type="ECO:0000259" key="1">
    <source>
        <dbReference type="Pfam" id="PF10213"/>
    </source>
</evidence>
<dbReference type="Pfam" id="PF10213">
    <property type="entry name" value="MRP-S28"/>
    <property type="match status" value="1"/>
</dbReference>
<dbReference type="Proteomes" id="UP000694388">
    <property type="component" value="Unplaced"/>
</dbReference>
<feature type="domain" description="Small ribosomal subunit protein mS35 mitochondrial conserved" evidence="1">
    <location>
        <begin position="89"/>
        <end position="159"/>
    </location>
</feature>
<dbReference type="PANTHER" id="PTHR13490">
    <property type="entry name" value="MITOCHONDRIAL 28S RIBOSOMAL PROTEIN S28"/>
    <property type="match status" value="1"/>
</dbReference>
<dbReference type="PANTHER" id="PTHR13490:SF0">
    <property type="entry name" value="SMALL RIBOSOMAL SUBUNIT PROTEIN MS35"/>
    <property type="match status" value="1"/>
</dbReference>
<evidence type="ECO:0000313" key="2">
    <source>
        <dbReference type="Ensembl" id="ENSEBUP00000010635.1"/>
    </source>
</evidence>
<evidence type="ECO:0000313" key="3">
    <source>
        <dbReference type="Proteomes" id="UP000694388"/>
    </source>
</evidence>
<dbReference type="GeneTree" id="ENSGT00390000003443"/>
<dbReference type="GO" id="GO:0003735">
    <property type="term" value="F:structural constituent of ribosome"/>
    <property type="evidence" value="ECO:0007669"/>
    <property type="project" value="InterPro"/>
</dbReference>
<protein>
    <submittedName>
        <fullName evidence="2">Mitochondrial ribosomal protein S35</fullName>
    </submittedName>
</protein>
<dbReference type="AlphaFoldDB" id="A0A8C4Q653"/>
<dbReference type="Ensembl" id="ENSEBUT00000011186.1">
    <property type="protein sequence ID" value="ENSEBUP00000010635.1"/>
    <property type="gene ID" value="ENSEBUG00000006842.1"/>
</dbReference>
<dbReference type="InterPro" id="IPR019349">
    <property type="entry name" value="Ribosomal_mS35_mit"/>
</dbReference>
<organism evidence="2 3">
    <name type="scientific">Eptatretus burgeri</name>
    <name type="common">Inshore hagfish</name>
    <dbReference type="NCBI Taxonomy" id="7764"/>
    <lineage>
        <taxon>Eukaryota</taxon>
        <taxon>Metazoa</taxon>
        <taxon>Chordata</taxon>
        <taxon>Craniata</taxon>
        <taxon>Vertebrata</taxon>
        <taxon>Cyclostomata</taxon>
        <taxon>Myxini</taxon>
        <taxon>Myxiniformes</taxon>
        <taxon>Myxinidae</taxon>
        <taxon>Eptatretinae</taxon>
        <taxon>Eptatretus</taxon>
    </lineage>
</organism>